<evidence type="ECO:0000313" key="5">
    <source>
        <dbReference type="Proteomes" id="UP000315648"/>
    </source>
</evidence>
<dbReference type="Gene3D" id="3.40.50.720">
    <property type="entry name" value="NAD(P)-binding Rossmann-like Domain"/>
    <property type="match status" value="1"/>
</dbReference>
<keyword evidence="5" id="KW-1185">Reference proteome</keyword>
<proteinExistence type="predicted"/>
<dbReference type="GO" id="GO:0016491">
    <property type="term" value="F:oxidoreductase activity"/>
    <property type="evidence" value="ECO:0007669"/>
    <property type="project" value="UniProtKB-KW"/>
</dbReference>
<dbReference type="SUPFAM" id="SSF50129">
    <property type="entry name" value="GroES-like"/>
    <property type="match status" value="1"/>
</dbReference>
<comment type="caution">
    <text evidence="4">The sequence shown here is derived from an EMBL/GenBank/DDBJ whole genome shotgun (WGS) entry which is preliminary data.</text>
</comment>
<dbReference type="Pfam" id="PF00107">
    <property type="entry name" value="ADH_zinc_N"/>
    <property type="match status" value="1"/>
</dbReference>
<dbReference type="EMBL" id="VMBG01000001">
    <property type="protein sequence ID" value="TSJ78440.1"/>
    <property type="molecule type" value="Genomic_DNA"/>
</dbReference>
<dbReference type="InterPro" id="IPR013154">
    <property type="entry name" value="ADH-like_N"/>
</dbReference>
<dbReference type="RefSeq" id="WP_144228781.1">
    <property type="nucleotide sequence ID" value="NZ_CBCRVV010000021.1"/>
</dbReference>
<dbReference type="OrthoDB" id="9769198at2"/>
<dbReference type="Gene3D" id="3.90.180.10">
    <property type="entry name" value="Medium-chain alcohol dehydrogenases, catalytic domain"/>
    <property type="match status" value="1"/>
</dbReference>
<dbReference type="InterPro" id="IPR050129">
    <property type="entry name" value="Zn_alcohol_dh"/>
</dbReference>
<organism evidence="4 5">
    <name type="scientific">Rariglobus hedericola</name>
    <dbReference type="NCBI Taxonomy" id="2597822"/>
    <lineage>
        <taxon>Bacteria</taxon>
        <taxon>Pseudomonadati</taxon>
        <taxon>Verrucomicrobiota</taxon>
        <taxon>Opitutia</taxon>
        <taxon>Opitutales</taxon>
        <taxon>Opitutaceae</taxon>
        <taxon>Rariglobus</taxon>
    </lineage>
</organism>
<name>A0A556QP62_9BACT</name>
<evidence type="ECO:0000259" key="3">
    <source>
        <dbReference type="Pfam" id="PF08240"/>
    </source>
</evidence>
<evidence type="ECO:0000259" key="2">
    <source>
        <dbReference type="Pfam" id="PF00107"/>
    </source>
</evidence>
<dbReference type="InterPro" id="IPR011032">
    <property type="entry name" value="GroES-like_sf"/>
</dbReference>
<sequence>MRALVLEANGQLVYHADRPIPPAPTVGLGVENTVLVRVAACGVCGSDIPRAFDGGAYHYPLVLGHEFSGVVETDGLTRKKGDRVAIFPLIPKPGEKAFDTGDYAQTKHYDYFGSRRDGGMGEFVIVPERNLLPVPAHVPLLHAACTEPAAVALHGVRKMRVQAGDDAAVFGAGPIGNLVAQWLKISGCARVFVVDVDQRKLDLVAALGCIPVNPKSGGDAVKQILDATGGEGVQRVVEAVGHPTTFLQATQVAAAFGEVVFMGNIHGEFKIGEKDFSSILRRELTIYGTWNSKVVPLGTDDWSNVLKFMDRGLHIAPMISDTPTLENGAEIMASIHGRKAWHHKVIFKVSPDLCG</sequence>
<dbReference type="AlphaFoldDB" id="A0A556QP62"/>
<dbReference type="InterPro" id="IPR036291">
    <property type="entry name" value="NAD(P)-bd_dom_sf"/>
</dbReference>
<evidence type="ECO:0000313" key="4">
    <source>
        <dbReference type="EMBL" id="TSJ78440.1"/>
    </source>
</evidence>
<accession>A0A556QP62</accession>
<dbReference type="InterPro" id="IPR013149">
    <property type="entry name" value="ADH-like_C"/>
</dbReference>
<dbReference type="PANTHER" id="PTHR43401:SF2">
    <property type="entry name" value="L-THREONINE 3-DEHYDROGENASE"/>
    <property type="match status" value="1"/>
</dbReference>
<gene>
    <name evidence="4" type="ORF">FPL22_03835</name>
</gene>
<reference evidence="4 5" key="1">
    <citation type="submission" date="2019-07" db="EMBL/GenBank/DDBJ databases">
        <title>Description of 53C-WASEF.</title>
        <authorList>
            <person name="Pitt A."/>
            <person name="Hahn M.W."/>
        </authorList>
    </citation>
    <scope>NUCLEOTIDE SEQUENCE [LARGE SCALE GENOMIC DNA]</scope>
    <source>
        <strain evidence="4 5">53C-WASEF</strain>
    </source>
</reference>
<feature type="domain" description="Alcohol dehydrogenase-like N-terminal" evidence="3">
    <location>
        <begin position="32"/>
        <end position="135"/>
    </location>
</feature>
<dbReference type="Pfam" id="PF08240">
    <property type="entry name" value="ADH_N"/>
    <property type="match status" value="1"/>
</dbReference>
<dbReference type="PANTHER" id="PTHR43401">
    <property type="entry name" value="L-THREONINE 3-DEHYDROGENASE"/>
    <property type="match status" value="1"/>
</dbReference>
<dbReference type="Proteomes" id="UP000315648">
    <property type="component" value="Unassembled WGS sequence"/>
</dbReference>
<dbReference type="SUPFAM" id="SSF51735">
    <property type="entry name" value="NAD(P)-binding Rossmann-fold domains"/>
    <property type="match status" value="1"/>
</dbReference>
<keyword evidence="1" id="KW-0560">Oxidoreductase</keyword>
<feature type="domain" description="Alcohol dehydrogenase-like C-terminal" evidence="2">
    <location>
        <begin position="174"/>
        <end position="310"/>
    </location>
</feature>
<evidence type="ECO:0000256" key="1">
    <source>
        <dbReference type="ARBA" id="ARBA00023002"/>
    </source>
</evidence>
<dbReference type="CDD" id="cd08236">
    <property type="entry name" value="sugar_DH"/>
    <property type="match status" value="1"/>
</dbReference>
<protein>
    <submittedName>
        <fullName evidence="4">Galactitol-1-phosphate 5-dehydrogenase</fullName>
    </submittedName>
</protein>